<organism evidence="1 2">
    <name type="scientific">Streptosporangium album</name>
    <dbReference type="NCBI Taxonomy" id="47479"/>
    <lineage>
        <taxon>Bacteria</taxon>
        <taxon>Bacillati</taxon>
        <taxon>Actinomycetota</taxon>
        <taxon>Actinomycetes</taxon>
        <taxon>Streptosporangiales</taxon>
        <taxon>Streptosporangiaceae</taxon>
        <taxon>Streptosporangium</taxon>
    </lineage>
</organism>
<keyword evidence="2" id="KW-1185">Reference proteome</keyword>
<dbReference type="AlphaFoldDB" id="A0A7W7S5I8"/>
<evidence type="ECO:0000313" key="1">
    <source>
        <dbReference type="EMBL" id="MBB4944087.1"/>
    </source>
</evidence>
<sequence length="203" mass="21716">MAWWPAVLPANRDVVAAHYLPHLFTSWDRPEVRPFYVETLAAAGGPAGEPMALLLASFLTRQTPDYRGRQDPEEGVRLLLLMAARGDLPEAALGRQIALLTRCTELKLSQATVRLQAAARLGAHREVWAVIRAALPHLLPGAGERPAGGVADLVALGVTVARWAGARGEIPALTPLAGRRSSSAFARECRRLHGLLTSAETGG</sequence>
<gene>
    <name evidence="1" type="ORF">FHR32_008490</name>
</gene>
<accession>A0A7W7S5I8</accession>
<reference evidence="1 2" key="1">
    <citation type="submission" date="2020-08" db="EMBL/GenBank/DDBJ databases">
        <title>Sequencing the genomes of 1000 actinobacteria strains.</title>
        <authorList>
            <person name="Klenk H.-P."/>
        </authorList>
    </citation>
    <scope>NUCLEOTIDE SEQUENCE [LARGE SCALE GENOMIC DNA]</scope>
    <source>
        <strain evidence="1 2">DSM 43023</strain>
    </source>
</reference>
<comment type="caution">
    <text evidence="1">The sequence shown here is derived from an EMBL/GenBank/DDBJ whole genome shotgun (WGS) entry which is preliminary data.</text>
</comment>
<dbReference type="EMBL" id="JACHJU010000007">
    <property type="protein sequence ID" value="MBB4944087.1"/>
    <property type="molecule type" value="Genomic_DNA"/>
</dbReference>
<name>A0A7W7S5I8_9ACTN</name>
<protein>
    <submittedName>
        <fullName evidence="1">Uncharacterized protein</fullName>
    </submittedName>
</protein>
<dbReference type="RefSeq" id="WP_184759974.1">
    <property type="nucleotide sequence ID" value="NZ_BAABEK010000057.1"/>
</dbReference>
<evidence type="ECO:0000313" key="2">
    <source>
        <dbReference type="Proteomes" id="UP000534286"/>
    </source>
</evidence>
<dbReference type="Proteomes" id="UP000534286">
    <property type="component" value="Unassembled WGS sequence"/>
</dbReference>
<proteinExistence type="predicted"/>